<dbReference type="PROSITE" id="PS51061">
    <property type="entry name" value="R3H"/>
    <property type="match status" value="1"/>
</dbReference>
<dbReference type="Proteomes" id="UP000034231">
    <property type="component" value="Unassembled WGS sequence"/>
</dbReference>
<protein>
    <submittedName>
        <fullName evidence="2">Putative RNA-binding protein</fullName>
    </submittedName>
</protein>
<dbReference type="Pfam" id="PF01424">
    <property type="entry name" value="R3H"/>
    <property type="match status" value="1"/>
</dbReference>
<dbReference type="InterPro" id="IPR034079">
    <property type="entry name" value="R3H_KhpB"/>
</dbReference>
<evidence type="ECO:0000313" key="3">
    <source>
        <dbReference type="Proteomes" id="UP000034231"/>
    </source>
</evidence>
<gene>
    <name evidence="2" type="ORF">US68_C0004G0013</name>
</gene>
<dbReference type="CDD" id="cd02414">
    <property type="entry name" value="KH-II_Jag"/>
    <property type="match status" value="1"/>
</dbReference>
<feature type="domain" description="R3H" evidence="1">
    <location>
        <begin position="93"/>
        <end position="159"/>
    </location>
</feature>
<dbReference type="PANTHER" id="PTHR35800">
    <property type="entry name" value="PROTEIN JAG"/>
    <property type="match status" value="1"/>
</dbReference>
<dbReference type="Gene3D" id="3.30.1370.50">
    <property type="entry name" value="R3H-like domain"/>
    <property type="match status" value="1"/>
</dbReference>
<dbReference type="InterPro" id="IPR015946">
    <property type="entry name" value="KH_dom-like_a/b"/>
</dbReference>
<dbReference type="InterPro" id="IPR001374">
    <property type="entry name" value="R3H_dom"/>
</dbReference>
<name>A0A0G0LD07_9BACT</name>
<dbReference type="EMBL" id="LBTX01000004">
    <property type="protein sequence ID" value="KKQ50531.1"/>
    <property type="molecule type" value="Genomic_DNA"/>
</dbReference>
<reference evidence="2 3" key="1">
    <citation type="journal article" date="2015" name="Nature">
        <title>rRNA introns, odd ribosomes, and small enigmatic genomes across a large radiation of phyla.</title>
        <authorList>
            <person name="Brown C.T."/>
            <person name="Hug L.A."/>
            <person name="Thomas B.C."/>
            <person name="Sharon I."/>
            <person name="Castelle C.J."/>
            <person name="Singh A."/>
            <person name="Wilkins M.J."/>
            <person name="Williams K.H."/>
            <person name="Banfield J.F."/>
        </authorList>
    </citation>
    <scope>NUCLEOTIDE SEQUENCE [LARGE SCALE GENOMIC DNA]</scope>
</reference>
<dbReference type="SMART" id="SM00393">
    <property type="entry name" value="R3H"/>
    <property type="match status" value="1"/>
</dbReference>
<evidence type="ECO:0000313" key="2">
    <source>
        <dbReference type="EMBL" id="KKQ50531.1"/>
    </source>
</evidence>
<organism evidence="2 3">
    <name type="scientific">Candidatus Shapirobacteria bacterium GW2011_GWE1_38_10</name>
    <dbReference type="NCBI Taxonomy" id="1618488"/>
    <lineage>
        <taxon>Bacteria</taxon>
        <taxon>Candidatus Shapironibacteriota</taxon>
    </lineage>
</organism>
<dbReference type="CDD" id="cd02644">
    <property type="entry name" value="R3H_jag"/>
    <property type="match status" value="1"/>
</dbReference>
<dbReference type="InterPro" id="IPR038008">
    <property type="entry name" value="Jag_KH"/>
</dbReference>
<sequence>MATMDNKKRNELVLNLACEMLQNINYEIDNAYVEDVEGEEGQVLVSVTVGKPGGLIGFRGRNMAALQLLLSLMVKKQLGEWVRVILDINNYRGEQKERLEGMAKDLAQKAIETGKEVEMANMSSYERRICHMVLTEIEGITSDSEGEGENRHIVIRPKL</sequence>
<dbReference type="SUPFAM" id="SSF82708">
    <property type="entry name" value="R3H domain"/>
    <property type="match status" value="1"/>
</dbReference>
<evidence type="ECO:0000259" key="1">
    <source>
        <dbReference type="PROSITE" id="PS51061"/>
    </source>
</evidence>
<proteinExistence type="predicted"/>
<dbReference type="PANTHER" id="PTHR35800:SF1">
    <property type="entry name" value="RNA-BINDING PROTEIN KHPB"/>
    <property type="match status" value="1"/>
</dbReference>
<comment type="caution">
    <text evidence="2">The sequence shown here is derived from an EMBL/GenBank/DDBJ whole genome shotgun (WGS) entry which is preliminary data.</text>
</comment>
<dbReference type="InterPro" id="IPR036867">
    <property type="entry name" value="R3H_dom_sf"/>
</dbReference>
<dbReference type="AlphaFoldDB" id="A0A0G0LD07"/>
<dbReference type="InterPro" id="IPR039247">
    <property type="entry name" value="KhpB"/>
</dbReference>
<accession>A0A0G0LD07</accession>
<dbReference type="Gene3D" id="3.30.300.20">
    <property type="match status" value="1"/>
</dbReference>
<dbReference type="GO" id="GO:0003723">
    <property type="term" value="F:RNA binding"/>
    <property type="evidence" value="ECO:0007669"/>
    <property type="project" value="InterPro"/>
</dbReference>